<evidence type="ECO:0000256" key="3">
    <source>
        <dbReference type="ARBA" id="ARBA00022741"/>
    </source>
</evidence>
<sequence>MSPASSDNQNSAPGAGSAAILNADHELLWRPTDPNSSQTYRFMHHVNTAHSLSLSTYSDLYSWSIQHRSDFWSAVWDYTGVIGTKGTGPFVDETARPGDNPLWFEGASLNWAENQLKGGEGRDGDVAIIQAQEAAPGAGFEPARREVKWGELREMVGRCQRGMKALGVEKGDTIAFWGGNCLEAVVVLLACSSLGAIFSSAAADFGVDGVHERLSQIRPKLLFVTNGVVYAETVRPLLQLLPPLLSSLDSPPVQTIIVDHLPSKFVPIPDGLDGKVRGWEEYMESGGEGEVEFKRMGFNEPIWILFSSGTTGKPKAIVHRQGGMLIDSLREHVLAGDMGKHDVYFYYTTPGWMMFQYLVSGLATGARIVLFEGSPLKRPALLWNLVDELGITIFGTSAKYLEQISKVHTDVKGNHDLKTLRQILSTGSPLPPVLFDFVYENVKSDVLLGSVTGGSDICSVFAGRNTSLPVYRGEIQSRMLGFALDTISDNDTDGDAASATGADGKPPGELVCREAFPIQPVGFWPLRGHGHDEAEVAKAEGRFRESYFKDDQGVWYHGDFVKITPSRSNNAGGLIMLGRSDGVLNPGGIRFGPTDIYSVLETPEFVALGVEETLVVGLMVDGGADEKVILFVKMGSDKELDEGLIKKIKTSIRLARSARHVPGKILKVSDIPVTLTGKRVEIPIRKVINGAPVSSINPATLRNPECLAEYVTLGESMRKEEGM</sequence>
<dbReference type="GO" id="GO:0006629">
    <property type="term" value="P:lipid metabolic process"/>
    <property type="evidence" value="ECO:0007669"/>
    <property type="project" value="InterPro"/>
</dbReference>
<organism evidence="6 7">
    <name type="scientific">Dioszegia hungarica</name>
    <dbReference type="NCBI Taxonomy" id="4972"/>
    <lineage>
        <taxon>Eukaryota</taxon>
        <taxon>Fungi</taxon>
        <taxon>Dikarya</taxon>
        <taxon>Basidiomycota</taxon>
        <taxon>Agaricomycotina</taxon>
        <taxon>Tremellomycetes</taxon>
        <taxon>Tremellales</taxon>
        <taxon>Bulleribasidiaceae</taxon>
        <taxon>Dioszegia</taxon>
    </lineage>
</organism>
<gene>
    <name evidence="6" type="ORF">MKK02DRAFT_23671</name>
</gene>
<dbReference type="EMBL" id="JAKWFO010000004">
    <property type="protein sequence ID" value="KAI9637223.1"/>
    <property type="molecule type" value="Genomic_DNA"/>
</dbReference>
<dbReference type="GO" id="GO:0030729">
    <property type="term" value="F:acetoacetate-CoA ligase activity"/>
    <property type="evidence" value="ECO:0007669"/>
    <property type="project" value="InterPro"/>
</dbReference>
<evidence type="ECO:0000256" key="1">
    <source>
        <dbReference type="ARBA" id="ARBA00006432"/>
    </source>
</evidence>
<dbReference type="Proteomes" id="UP001164286">
    <property type="component" value="Unassembled WGS sequence"/>
</dbReference>
<reference evidence="6" key="1">
    <citation type="journal article" date="2022" name="G3 (Bethesda)">
        <title>High quality genome of the basidiomycete yeast Dioszegia hungarica PDD-24b-2 isolated from cloud water.</title>
        <authorList>
            <person name="Jarrige D."/>
            <person name="Haridas S."/>
            <person name="Bleykasten-Grosshans C."/>
            <person name="Joly M."/>
            <person name="Nadalig T."/>
            <person name="Sancelme M."/>
            <person name="Vuilleumier S."/>
            <person name="Grigoriev I.V."/>
            <person name="Amato P."/>
            <person name="Bringel F."/>
        </authorList>
    </citation>
    <scope>NUCLEOTIDE SEQUENCE</scope>
    <source>
        <strain evidence="6">PDD-24b-2</strain>
    </source>
</reference>
<comment type="caution">
    <text evidence="6">The sequence shown here is derived from an EMBL/GenBank/DDBJ whole genome shotgun (WGS) entry which is preliminary data.</text>
</comment>
<accession>A0AA38HA65</accession>
<dbReference type="AlphaFoldDB" id="A0AA38HA65"/>
<dbReference type="Gene3D" id="3.40.50.12780">
    <property type="entry name" value="N-terminal domain of ligase-like"/>
    <property type="match status" value="1"/>
</dbReference>
<keyword evidence="2" id="KW-0436">Ligase</keyword>
<keyword evidence="4" id="KW-0067">ATP-binding</keyword>
<dbReference type="Gene3D" id="3.30.300.30">
    <property type="match status" value="1"/>
</dbReference>
<feature type="domain" description="AMP-dependent synthetase/ligase" evidence="5">
    <location>
        <begin position="144"/>
        <end position="444"/>
    </location>
</feature>
<evidence type="ECO:0000256" key="2">
    <source>
        <dbReference type="ARBA" id="ARBA00022598"/>
    </source>
</evidence>
<dbReference type="InterPro" id="IPR045851">
    <property type="entry name" value="AMP-bd_C_sf"/>
</dbReference>
<dbReference type="GO" id="GO:0005524">
    <property type="term" value="F:ATP binding"/>
    <property type="evidence" value="ECO:0007669"/>
    <property type="project" value="UniProtKB-KW"/>
</dbReference>
<dbReference type="InterPro" id="IPR020845">
    <property type="entry name" value="AMP-binding_CS"/>
</dbReference>
<dbReference type="Pfam" id="PF00501">
    <property type="entry name" value="AMP-binding"/>
    <property type="match status" value="1"/>
</dbReference>
<evidence type="ECO:0000313" key="7">
    <source>
        <dbReference type="Proteomes" id="UP001164286"/>
    </source>
</evidence>
<keyword evidence="7" id="KW-1185">Reference proteome</keyword>
<dbReference type="GeneID" id="77725965"/>
<dbReference type="PROSITE" id="PS00455">
    <property type="entry name" value="AMP_BINDING"/>
    <property type="match status" value="1"/>
</dbReference>
<dbReference type="PANTHER" id="PTHR42921">
    <property type="entry name" value="ACETOACETYL-COA SYNTHETASE"/>
    <property type="match status" value="1"/>
</dbReference>
<keyword evidence="3" id="KW-0547">Nucleotide-binding</keyword>
<evidence type="ECO:0000313" key="6">
    <source>
        <dbReference type="EMBL" id="KAI9637223.1"/>
    </source>
</evidence>
<dbReference type="NCBIfam" id="TIGR01217">
    <property type="entry name" value="ac_ac_CoA_syn"/>
    <property type="match status" value="1"/>
</dbReference>
<dbReference type="RefSeq" id="XP_052947000.1">
    <property type="nucleotide sequence ID" value="XM_053086764.1"/>
</dbReference>
<dbReference type="NCBIfam" id="NF002937">
    <property type="entry name" value="PRK03584.1"/>
    <property type="match status" value="1"/>
</dbReference>
<protein>
    <recommendedName>
        <fullName evidence="5">AMP-dependent synthetase/ligase domain-containing protein</fullName>
    </recommendedName>
</protein>
<dbReference type="PANTHER" id="PTHR42921:SF1">
    <property type="entry name" value="ACETOACETYL-COA SYNTHETASE"/>
    <property type="match status" value="1"/>
</dbReference>
<dbReference type="SUPFAM" id="SSF56801">
    <property type="entry name" value="Acetyl-CoA synthetase-like"/>
    <property type="match status" value="1"/>
</dbReference>
<evidence type="ECO:0000256" key="4">
    <source>
        <dbReference type="ARBA" id="ARBA00022840"/>
    </source>
</evidence>
<proteinExistence type="inferred from homology"/>
<dbReference type="InterPro" id="IPR005914">
    <property type="entry name" value="Acac_CoA_synth"/>
</dbReference>
<comment type="similarity">
    <text evidence="1">Belongs to the ATP-dependent AMP-binding enzyme family.</text>
</comment>
<evidence type="ECO:0000259" key="5">
    <source>
        <dbReference type="Pfam" id="PF00501"/>
    </source>
</evidence>
<dbReference type="InterPro" id="IPR000873">
    <property type="entry name" value="AMP-dep_synth/lig_dom"/>
</dbReference>
<dbReference type="InterPro" id="IPR042099">
    <property type="entry name" value="ANL_N_sf"/>
</dbReference>
<name>A0AA38HA65_9TREE</name>